<dbReference type="Gene3D" id="3.40.50.1010">
    <property type="entry name" value="5'-nuclease"/>
    <property type="match status" value="1"/>
</dbReference>
<evidence type="ECO:0000259" key="1">
    <source>
        <dbReference type="Pfam" id="PF13470"/>
    </source>
</evidence>
<comment type="caution">
    <text evidence="2">The sequence shown here is derived from an EMBL/GenBank/DDBJ whole genome shotgun (WGS) entry which is preliminary data.</text>
</comment>
<feature type="domain" description="PIN" evidence="1">
    <location>
        <begin position="10"/>
        <end position="122"/>
    </location>
</feature>
<name>A0A9X0WAN0_9GAMM</name>
<keyword evidence="3" id="KW-1185">Reference proteome</keyword>
<dbReference type="EMBL" id="NRRY01000028">
    <property type="protein sequence ID" value="MBK1619927.1"/>
    <property type="molecule type" value="Genomic_DNA"/>
</dbReference>
<dbReference type="InterPro" id="IPR029060">
    <property type="entry name" value="PIN-like_dom_sf"/>
</dbReference>
<organism evidence="2 3">
    <name type="scientific">Lamprobacter modestohalophilus</name>
    <dbReference type="NCBI Taxonomy" id="1064514"/>
    <lineage>
        <taxon>Bacteria</taxon>
        <taxon>Pseudomonadati</taxon>
        <taxon>Pseudomonadota</taxon>
        <taxon>Gammaproteobacteria</taxon>
        <taxon>Chromatiales</taxon>
        <taxon>Chromatiaceae</taxon>
        <taxon>Lamprobacter</taxon>
    </lineage>
</organism>
<dbReference type="Pfam" id="PF13470">
    <property type="entry name" value="PIN_3"/>
    <property type="match status" value="1"/>
</dbReference>
<sequence>MGTLQRDPMRIFVDTNLLLDVLAQRKPFYRAAARIWTMAETGACEAFISAISFNNVFYIVRKARDTAAARRALILMRDSFASVAADQRILNQAIDSKIPDFEDAIQFYSALHARTDYLLTRNAGDFPTEILPILTPDEFLALLNPEKL</sequence>
<evidence type="ECO:0000313" key="3">
    <source>
        <dbReference type="Proteomes" id="UP001138768"/>
    </source>
</evidence>
<dbReference type="InterPro" id="IPR002716">
    <property type="entry name" value="PIN_dom"/>
</dbReference>
<reference evidence="2 3" key="1">
    <citation type="journal article" date="2020" name="Microorganisms">
        <title>Osmotic Adaptation and Compatible Solute Biosynthesis of Phototrophic Bacteria as Revealed from Genome Analyses.</title>
        <authorList>
            <person name="Imhoff J.F."/>
            <person name="Rahn T."/>
            <person name="Kunzel S."/>
            <person name="Keller A."/>
            <person name="Neulinger S.C."/>
        </authorList>
    </citation>
    <scope>NUCLEOTIDE SEQUENCE [LARGE SCALE GENOMIC DNA]</scope>
    <source>
        <strain evidence="2 3">DSM 25653</strain>
    </source>
</reference>
<accession>A0A9X0WAN0</accession>
<dbReference type="SUPFAM" id="SSF88723">
    <property type="entry name" value="PIN domain-like"/>
    <property type="match status" value="1"/>
</dbReference>
<gene>
    <name evidence="2" type="ORF">CKO42_16040</name>
</gene>
<dbReference type="AlphaFoldDB" id="A0A9X0WAN0"/>
<proteinExistence type="predicted"/>
<protein>
    <recommendedName>
        <fullName evidence="1">PIN domain-containing protein</fullName>
    </recommendedName>
</protein>
<dbReference type="Proteomes" id="UP001138768">
    <property type="component" value="Unassembled WGS sequence"/>
</dbReference>
<evidence type="ECO:0000313" key="2">
    <source>
        <dbReference type="EMBL" id="MBK1619927.1"/>
    </source>
</evidence>